<accession>A0A1X6NI38</accession>
<evidence type="ECO:0000256" key="1">
    <source>
        <dbReference type="SAM" id="MobiDB-lite"/>
    </source>
</evidence>
<feature type="non-terminal residue" evidence="2">
    <location>
        <position position="1"/>
    </location>
</feature>
<evidence type="ECO:0000313" key="3">
    <source>
        <dbReference type="Proteomes" id="UP000218209"/>
    </source>
</evidence>
<keyword evidence="3" id="KW-1185">Reference proteome</keyword>
<protein>
    <submittedName>
        <fullName evidence="2">Uncharacterized protein</fullName>
    </submittedName>
</protein>
<reference evidence="2 3" key="1">
    <citation type="submission" date="2017-03" db="EMBL/GenBank/DDBJ databases">
        <title>WGS assembly of Porphyra umbilicalis.</title>
        <authorList>
            <person name="Brawley S.H."/>
            <person name="Blouin N.A."/>
            <person name="Ficko-Blean E."/>
            <person name="Wheeler G.L."/>
            <person name="Lohr M."/>
            <person name="Goodson H.V."/>
            <person name="Jenkins J.W."/>
            <person name="Blaby-Haas C.E."/>
            <person name="Helliwell K.E."/>
            <person name="Chan C."/>
            <person name="Marriage T."/>
            <person name="Bhattacharya D."/>
            <person name="Klein A.S."/>
            <person name="Badis Y."/>
            <person name="Brodie J."/>
            <person name="Cao Y."/>
            <person name="Collen J."/>
            <person name="Dittami S.M."/>
            <person name="Gachon C.M."/>
            <person name="Green B.R."/>
            <person name="Karpowicz S."/>
            <person name="Kim J.W."/>
            <person name="Kudahl U."/>
            <person name="Lin S."/>
            <person name="Michel G."/>
            <person name="Mittag M."/>
            <person name="Olson B.J."/>
            <person name="Pangilinan J."/>
            <person name="Peng Y."/>
            <person name="Qiu H."/>
            <person name="Shu S."/>
            <person name="Singer J.T."/>
            <person name="Smith A.G."/>
            <person name="Sprecher B.N."/>
            <person name="Wagner V."/>
            <person name="Wang W."/>
            <person name="Wang Z.-Y."/>
            <person name="Yan J."/>
            <person name="Yarish C."/>
            <person name="Zoeuner-Riek S."/>
            <person name="Zhuang Y."/>
            <person name="Zou Y."/>
            <person name="Lindquist E.A."/>
            <person name="Grimwood J."/>
            <person name="Barry K."/>
            <person name="Rokhsar D.S."/>
            <person name="Schmutz J."/>
            <person name="Stiller J.W."/>
            <person name="Grossman A.R."/>
            <person name="Prochnik S.E."/>
        </authorList>
    </citation>
    <scope>NUCLEOTIDE SEQUENCE [LARGE SCALE GENOMIC DNA]</scope>
    <source>
        <strain evidence="2">4086291</strain>
    </source>
</reference>
<sequence>TVRVLLANTPAAVAIEWEGDDDGDTDEATRQTPAITTFFGAKPAAPGGSSKTPPPPARAAAPYFRTRHIVPATSLFG</sequence>
<feature type="region of interest" description="Disordered" evidence="1">
    <location>
        <begin position="39"/>
        <end position="59"/>
    </location>
</feature>
<organism evidence="2 3">
    <name type="scientific">Porphyra umbilicalis</name>
    <name type="common">Purple laver</name>
    <name type="synonym">Red alga</name>
    <dbReference type="NCBI Taxonomy" id="2786"/>
    <lineage>
        <taxon>Eukaryota</taxon>
        <taxon>Rhodophyta</taxon>
        <taxon>Bangiophyceae</taxon>
        <taxon>Bangiales</taxon>
        <taxon>Bangiaceae</taxon>
        <taxon>Porphyra</taxon>
    </lineage>
</organism>
<dbReference type="EMBL" id="KV920790">
    <property type="protein sequence ID" value="OSX68284.1"/>
    <property type="molecule type" value="Genomic_DNA"/>
</dbReference>
<dbReference type="Proteomes" id="UP000218209">
    <property type="component" value="Unassembled WGS sequence"/>
</dbReference>
<proteinExistence type="predicted"/>
<gene>
    <name evidence="2" type="ORF">BU14_3082s0001</name>
</gene>
<name>A0A1X6NI38_PORUM</name>
<dbReference type="AlphaFoldDB" id="A0A1X6NI38"/>
<evidence type="ECO:0000313" key="2">
    <source>
        <dbReference type="EMBL" id="OSX68284.1"/>
    </source>
</evidence>